<evidence type="ECO:0000313" key="7">
    <source>
        <dbReference type="Proteomes" id="UP000593966"/>
    </source>
</evidence>
<dbReference type="EMBL" id="CP048659">
    <property type="protein sequence ID" value="QOW47662.1"/>
    <property type="molecule type" value="Genomic_DNA"/>
</dbReference>
<name>A0A7S7AIX2_9GAMM</name>
<organism evidence="6 7">
    <name type="scientific">Acinetobacter piscicola</name>
    <dbReference type="NCBI Taxonomy" id="2006115"/>
    <lineage>
        <taxon>Bacteria</taxon>
        <taxon>Pseudomonadati</taxon>
        <taxon>Pseudomonadota</taxon>
        <taxon>Gammaproteobacteria</taxon>
        <taxon>Moraxellales</taxon>
        <taxon>Moraxellaceae</taxon>
        <taxon>Acinetobacter</taxon>
    </lineage>
</organism>
<dbReference type="AlphaFoldDB" id="A0A7S7AIX2"/>
<protein>
    <submittedName>
        <fullName evidence="6">Phage integrase family protein</fullName>
    </submittedName>
</protein>
<evidence type="ECO:0000256" key="2">
    <source>
        <dbReference type="ARBA" id="ARBA00022908"/>
    </source>
</evidence>
<dbReference type="GO" id="GO:0003677">
    <property type="term" value="F:DNA binding"/>
    <property type="evidence" value="ECO:0007669"/>
    <property type="project" value="UniProtKB-KW"/>
</dbReference>
<gene>
    <name evidence="6" type="ORF">G0028_18255</name>
</gene>
<dbReference type="InterPro" id="IPR002104">
    <property type="entry name" value="Integrase_catalytic"/>
</dbReference>
<dbReference type="InterPro" id="IPR011010">
    <property type="entry name" value="DNA_brk_join_enz"/>
</dbReference>
<keyword evidence="4" id="KW-0233">DNA recombination</keyword>
<dbReference type="Proteomes" id="UP000593966">
    <property type="component" value="Chromosome"/>
</dbReference>
<dbReference type="Gene3D" id="1.10.443.10">
    <property type="entry name" value="Intergrase catalytic core"/>
    <property type="match status" value="1"/>
</dbReference>
<dbReference type="PANTHER" id="PTHR30349">
    <property type="entry name" value="PHAGE INTEGRASE-RELATED"/>
    <property type="match status" value="1"/>
</dbReference>
<feature type="domain" description="Tyr recombinase" evidence="5">
    <location>
        <begin position="534"/>
        <end position="763"/>
    </location>
</feature>
<dbReference type="GO" id="GO:0015074">
    <property type="term" value="P:DNA integration"/>
    <property type="evidence" value="ECO:0007669"/>
    <property type="project" value="UniProtKB-KW"/>
</dbReference>
<dbReference type="Pfam" id="PF00589">
    <property type="entry name" value="Phage_integrase"/>
    <property type="match status" value="1"/>
</dbReference>
<evidence type="ECO:0000256" key="1">
    <source>
        <dbReference type="ARBA" id="ARBA00008857"/>
    </source>
</evidence>
<dbReference type="PANTHER" id="PTHR30349:SF41">
    <property type="entry name" value="INTEGRASE_RECOMBINASE PROTEIN MJ0367-RELATED"/>
    <property type="match status" value="1"/>
</dbReference>
<evidence type="ECO:0000313" key="6">
    <source>
        <dbReference type="EMBL" id="QOW47662.1"/>
    </source>
</evidence>
<evidence type="ECO:0000256" key="4">
    <source>
        <dbReference type="ARBA" id="ARBA00023172"/>
    </source>
</evidence>
<keyword evidence="3" id="KW-0238">DNA-binding</keyword>
<proteinExistence type="inferred from homology"/>
<dbReference type="GO" id="GO:0006310">
    <property type="term" value="P:DNA recombination"/>
    <property type="evidence" value="ECO:0007669"/>
    <property type="project" value="UniProtKB-KW"/>
</dbReference>
<dbReference type="InterPro" id="IPR050090">
    <property type="entry name" value="Tyrosine_recombinase_XerCD"/>
</dbReference>
<accession>A0A7S7AIX2</accession>
<keyword evidence="7" id="KW-1185">Reference proteome</keyword>
<sequence length="1055" mass="124509">MMSSSKKIKKISFAEDRRKQKRLDGKKRIEIDVEKILHPYITQLYQKHLEQFEHQYDEIYKFIQQHATCNAWKIQAHQFFKNFISKKNQNRLDPFPIPYLPFTMQRDALVRNSEWFQSGYKIDEIIEKLWDYWELAKDHQSFSDDEIIANILISSMLFAGLNQASSLNALLEYLKNPTNIQSIDQTNIIFLTPLSPGYGDLFIDEKTIRKSRNFIPDHITRLWLIHFNTRQIRKINLTVDEYLQLIFSKMNSDFNRRTYKLLRDHSNFHWTQLKDADIDPALSQCLIENIQTCGLSKHEFQNFYRPQFITNTQSPDPQKSSAAPAQPAFVQSDQAMKQTLKLHKDLLKFIRSTQSDHATEHSIIEYIMLNHANLNEYSQRIVLWLISLYKPANALISPLLALLNVDAALFQKSFQNNNPLSDHSIYTYYTRIAEPWLSYSLQYISNEDDPNILLNKLYEQIISNTFIPDESITKIEEEPSQNEAKKSKPQIIQMLKRFHKFQQIVFNADSFEIEMIATQTRPRSRIIGHQTLKVLFNTLDQQNAEHLIEHSQYQYLKLIYILAYRTGMRINEILGLRIRDVEGLEKLSIWIQPYGSKKQGNLHQLKTDSSERIIPTYCLLKQKEYELFHQFIIEKRLSGTKNDYIFAEWNQQTKLQKNTVTVPLITLLNQLLQSHDYSFHSFRHSAANHFALILNCEYSPWVERLTDYSLEEYHQIRQELLRNSHDQNHWFIIAHLLGHIDPTETFRSYIHLSYFIAGTKLLKHQPDISTELAMKIMGYTPKLTCFKFLNSVHPNKPFNFDQYAEKLSQLLLNQQNEWSKSNFESIFVDPSVLNYKPHDYFQFFAGTPQSKVSFKLFYQCLNRLETLEDPQQVAAEYGLPFALVDYWFNNAKELKKLTSKKGQPRLNGLKPAKVDTQEEIKIYTYFFDKLQREYENNPTLILQALQLFLERVTASHSGIHFPRKKVDQLEAFYSKIHNLFPTEYWNITGNDLSDLITRKNQPLLFKVLRTQKVLAPTLRDNYVRLQLFSKNKQRALGVFKFCLHLACIGKPKIKF</sequence>
<evidence type="ECO:0000256" key="3">
    <source>
        <dbReference type="ARBA" id="ARBA00023125"/>
    </source>
</evidence>
<dbReference type="InterPro" id="IPR013762">
    <property type="entry name" value="Integrase-like_cat_sf"/>
</dbReference>
<dbReference type="SUPFAM" id="SSF56349">
    <property type="entry name" value="DNA breaking-rejoining enzymes"/>
    <property type="match status" value="1"/>
</dbReference>
<evidence type="ECO:0000259" key="5">
    <source>
        <dbReference type="PROSITE" id="PS51898"/>
    </source>
</evidence>
<comment type="similarity">
    <text evidence="1">Belongs to the 'phage' integrase family.</text>
</comment>
<keyword evidence="2" id="KW-0229">DNA integration</keyword>
<dbReference type="PROSITE" id="PS51898">
    <property type="entry name" value="TYR_RECOMBINASE"/>
    <property type="match status" value="1"/>
</dbReference>
<reference evidence="6 7" key="1">
    <citation type="submission" date="2020-02" db="EMBL/GenBank/DDBJ databases">
        <title>Tigecycline-resistant Acinetobacter species from pigs and migratory birds.</title>
        <authorList>
            <person name="Chen C."/>
            <person name="Sun J."/>
            <person name="Liao X.-P."/>
            <person name="Liu Y.-H."/>
        </authorList>
    </citation>
    <scope>NUCLEOTIDE SEQUENCE [LARGE SCALE GENOMIC DNA]</scope>
    <source>
        <strain evidence="6 7">YH12207_T</strain>
    </source>
</reference>